<dbReference type="EMBL" id="FQZO01000007">
    <property type="protein sequence ID" value="SHJ71677.1"/>
    <property type="molecule type" value="Genomic_DNA"/>
</dbReference>
<dbReference type="InterPro" id="IPR000979">
    <property type="entry name" value="Phosphodiesterase_MJ0936/Vps29"/>
</dbReference>
<evidence type="ECO:0000313" key="4">
    <source>
        <dbReference type="EMBL" id="SHJ71677.1"/>
    </source>
</evidence>
<dbReference type="EC" id="3.1.4.-" evidence="2"/>
<dbReference type="GO" id="GO:0005737">
    <property type="term" value="C:cytoplasm"/>
    <property type="evidence" value="ECO:0007669"/>
    <property type="project" value="TreeGrafter"/>
</dbReference>
<dbReference type="PIRSF" id="PIRSF000883">
    <property type="entry name" value="Pesterase_MJ0912"/>
    <property type="match status" value="1"/>
</dbReference>
<dbReference type="Proteomes" id="UP000184080">
    <property type="component" value="Unassembled WGS sequence"/>
</dbReference>
<dbReference type="PANTHER" id="PTHR42850:SF2">
    <property type="entry name" value="BLL5683 PROTEIN"/>
    <property type="match status" value="1"/>
</dbReference>
<sequence length="232" mass="26630">MRIACISDIHGNIYALNKVLENIEENNIDQIICLGDLTGYGPHPNEVVALIRRRKILCLKGNYDASVVENKFSYIRETDINSFSLPWTVDELRASHKFYLESLPEKLTLTFEEKSILLVHGSPRSINQYLHYESLDAEEIMQSILEDVLVCAHTHIPYVKQYENKLLINDGSVGKPKIGRPNATYVILDIEKNRDIKVEIKEVSYDILKTVKDMEMKNFPTKLVYSIKSGNE</sequence>
<accession>A0A1M6LKE3</accession>
<comment type="cofactor">
    <cofactor evidence="2">
        <name>a divalent metal cation</name>
        <dbReference type="ChEBI" id="CHEBI:60240"/>
    </cofactor>
</comment>
<dbReference type="InterPro" id="IPR011152">
    <property type="entry name" value="Pesterase_MJ0912"/>
</dbReference>
<dbReference type="InterPro" id="IPR050126">
    <property type="entry name" value="Ap4A_hydrolase"/>
</dbReference>
<dbReference type="Pfam" id="PF12850">
    <property type="entry name" value="Metallophos_2"/>
    <property type="match status" value="1"/>
</dbReference>
<evidence type="ECO:0000259" key="3">
    <source>
        <dbReference type="Pfam" id="PF12850"/>
    </source>
</evidence>
<dbReference type="SUPFAM" id="SSF56300">
    <property type="entry name" value="Metallo-dependent phosphatases"/>
    <property type="match status" value="1"/>
</dbReference>
<dbReference type="STRING" id="1121298.SAMN05444401_3678"/>
<reference evidence="4 5" key="1">
    <citation type="submission" date="2016-11" db="EMBL/GenBank/DDBJ databases">
        <authorList>
            <person name="Jaros S."/>
            <person name="Januszkiewicz K."/>
            <person name="Wedrychowicz H."/>
        </authorList>
    </citation>
    <scope>NUCLEOTIDE SEQUENCE [LARGE SCALE GENOMIC DNA]</scope>
    <source>
        <strain evidence="4 5">DSM 21864</strain>
    </source>
</reference>
<dbReference type="GO" id="GO:0046872">
    <property type="term" value="F:metal ion binding"/>
    <property type="evidence" value="ECO:0007669"/>
    <property type="project" value="UniProtKB-KW"/>
</dbReference>
<feature type="domain" description="Calcineurin-like phosphoesterase" evidence="3">
    <location>
        <begin position="1"/>
        <end position="192"/>
    </location>
</feature>
<keyword evidence="2" id="KW-0479">Metal-binding</keyword>
<proteinExistence type="inferred from homology"/>
<dbReference type="InterPro" id="IPR024654">
    <property type="entry name" value="Calcineurin-like_PHP_lpxH"/>
</dbReference>
<organism evidence="4 5">
    <name type="scientific">Clostridium amylolyticum</name>
    <dbReference type="NCBI Taxonomy" id="1121298"/>
    <lineage>
        <taxon>Bacteria</taxon>
        <taxon>Bacillati</taxon>
        <taxon>Bacillota</taxon>
        <taxon>Clostridia</taxon>
        <taxon>Eubacteriales</taxon>
        <taxon>Clostridiaceae</taxon>
        <taxon>Clostridium</taxon>
    </lineage>
</organism>
<gene>
    <name evidence="4" type="ORF">SAMN05444401_3678</name>
</gene>
<dbReference type="RefSeq" id="WP_073010151.1">
    <property type="nucleotide sequence ID" value="NZ_FQZO01000007.1"/>
</dbReference>
<dbReference type="AlphaFoldDB" id="A0A1M6LKE3"/>
<protein>
    <recommendedName>
        <fullName evidence="2">Phosphoesterase</fullName>
        <ecNumber evidence="2">3.1.4.-</ecNumber>
    </recommendedName>
</protein>
<keyword evidence="5" id="KW-1185">Reference proteome</keyword>
<evidence type="ECO:0000313" key="5">
    <source>
        <dbReference type="Proteomes" id="UP000184080"/>
    </source>
</evidence>
<name>A0A1M6LKE3_9CLOT</name>
<dbReference type="OrthoDB" id="9800565at2"/>
<dbReference type="GO" id="GO:0016791">
    <property type="term" value="F:phosphatase activity"/>
    <property type="evidence" value="ECO:0007669"/>
    <property type="project" value="TreeGrafter"/>
</dbReference>
<dbReference type="Gene3D" id="3.60.21.10">
    <property type="match status" value="1"/>
</dbReference>
<dbReference type="NCBIfam" id="TIGR00040">
    <property type="entry name" value="yfcE"/>
    <property type="match status" value="1"/>
</dbReference>
<evidence type="ECO:0000256" key="1">
    <source>
        <dbReference type="ARBA" id="ARBA00008950"/>
    </source>
</evidence>
<comment type="similarity">
    <text evidence="1 2">Belongs to the metallophosphoesterase superfamily. YfcE family.</text>
</comment>
<dbReference type="InterPro" id="IPR029052">
    <property type="entry name" value="Metallo-depent_PP-like"/>
</dbReference>
<evidence type="ECO:0000256" key="2">
    <source>
        <dbReference type="RuleBase" id="RU362039"/>
    </source>
</evidence>
<dbReference type="PANTHER" id="PTHR42850">
    <property type="entry name" value="METALLOPHOSPHOESTERASE"/>
    <property type="match status" value="1"/>
</dbReference>